<evidence type="ECO:0000313" key="3">
    <source>
        <dbReference type="Proteomes" id="UP001159363"/>
    </source>
</evidence>
<sequence length="259" mass="28493">MYCRSRIMTLSHIILLILDVFFMVSDNCSGRHDPQTSLQLNMFGRLTQSVRPATNLSQLRQQVQASWKTILQDDIHHMYDYLHAGIHADVGMFNRPQSANSRQENDLINKAKKQLATVKDPLEKLRLLCLMRGTTGILGIGSKATSLRITWGRGGLVARLLASYPVEPGSIPGGFALGLSHVGMAANDATGQRVLSGISRSTPSLHSGAAPYSPHLILIGSQDLDVKNLRDHKGLEPTSHQIMTSLYHNLDPGHLDFDP</sequence>
<feature type="chain" id="PRO_5045751588" evidence="1">
    <location>
        <begin position="31"/>
        <end position="259"/>
    </location>
</feature>
<comment type="caution">
    <text evidence="2">The sequence shown here is derived from an EMBL/GenBank/DDBJ whole genome shotgun (WGS) entry which is preliminary data.</text>
</comment>
<accession>A0ABQ9H7E4</accession>
<proteinExistence type="predicted"/>
<keyword evidence="3" id="KW-1185">Reference proteome</keyword>
<name>A0ABQ9H7E4_9NEOP</name>
<feature type="signal peptide" evidence="1">
    <location>
        <begin position="1"/>
        <end position="30"/>
    </location>
</feature>
<dbReference type="EMBL" id="JARBHB010000006">
    <property type="protein sequence ID" value="KAJ8880161.1"/>
    <property type="molecule type" value="Genomic_DNA"/>
</dbReference>
<keyword evidence="1" id="KW-0732">Signal</keyword>
<reference evidence="2 3" key="1">
    <citation type="submission" date="2023-02" db="EMBL/GenBank/DDBJ databases">
        <title>LHISI_Scaffold_Assembly.</title>
        <authorList>
            <person name="Stuart O.P."/>
            <person name="Cleave R."/>
            <person name="Magrath M.J.L."/>
            <person name="Mikheyev A.S."/>
        </authorList>
    </citation>
    <scope>NUCLEOTIDE SEQUENCE [LARGE SCALE GENOMIC DNA]</scope>
    <source>
        <strain evidence="2">Daus_M_001</strain>
        <tissue evidence="2">Leg muscle</tissue>
    </source>
</reference>
<protein>
    <submittedName>
        <fullName evidence="2">Uncharacterized protein</fullName>
    </submittedName>
</protein>
<evidence type="ECO:0000256" key="1">
    <source>
        <dbReference type="SAM" id="SignalP"/>
    </source>
</evidence>
<gene>
    <name evidence="2" type="ORF">PR048_016626</name>
</gene>
<evidence type="ECO:0000313" key="2">
    <source>
        <dbReference type="EMBL" id="KAJ8880161.1"/>
    </source>
</evidence>
<dbReference type="Proteomes" id="UP001159363">
    <property type="component" value="Chromosome 5"/>
</dbReference>
<organism evidence="2 3">
    <name type="scientific">Dryococelus australis</name>
    <dbReference type="NCBI Taxonomy" id="614101"/>
    <lineage>
        <taxon>Eukaryota</taxon>
        <taxon>Metazoa</taxon>
        <taxon>Ecdysozoa</taxon>
        <taxon>Arthropoda</taxon>
        <taxon>Hexapoda</taxon>
        <taxon>Insecta</taxon>
        <taxon>Pterygota</taxon>
        <taxon>Neoptera</taxon>
        <taxon>Polyneoptera</taxon>
        <taxon>Phasmatodea</taxon>
        <taxon>Verophasmatodea</taxon>
        <taxon>Anareolatae</taxon>
        <taxon>Phasmatidae</taxon>
        <taxon>Eurycanthinae</taxon>
        <taxon>Dryococelus</taxon>
    </lineage>
</organism>